<organism evidence="1 2">
    <name type="scientific">Brachionus plicatilis</name>
    <name type="common">Marine rotifer</name>
    <name type="synonym">Brachionus muelleri</name>
    <dbReference type="NCBI Taxonomy" id="10195"/>
    <lineage>
        <taxon>Eukaryota</taxon>
        <taxon>Metazoa</taxon>
        <taxon>Spiralia</taxon>
        <taxon>Gnathifera</taxon>
        <taxon>Rotifera</taxon>
        <taxon>Eurotatoria</taxon>
        <taxon>Monogononta</taxon>
        <taxon>Pseudotrocha</taxon>
        <taxon>Ploima</taxon>
        <taxon>Brachionidae</taxon>
        <taxon>Brachionus</taxon>
    </lineage>
</organism>
<name>A0A3M7Q1Y1_BRAPC</name>
<keyword evidence="2" id="KW-1185">Reference proteome</keyword>
<sequence length="101" mass="12184">MIYKKINSKLFALNRAKYYLVDKKLAFQQTRHISEPIVHCYDRDHFSFFCHQASQYKHLVAHRMIKEKTSKIIVALLSFNKIKQEIYLKFGQIMVRFENKS</sequence>
<comment type="caution">
    <text evidence="1">The sequence shown here is derived from an EMBL/GenBank/DDBJ whole genome shotgun (WGS) entry which is preliminary data.</text>
</comment>
<proteinExistence type="predicted"/>
<dbReference type="Proteomes" id="UP000276133">
    <property type="component" value="Unassembled WGS sequence"/>
</dbReference>
<gene>
    <name evidence="1" type="ORF">BpHYR1_025473</name>
</gene>
<accession>A0A3M7Q1Y1</accession>
<evidence type="ECO:0000313" key="1">
    <source>
        <dbReference type="EMBL" id="RNA05440.1"/>
    </source>
</evidence>
<protein>
    <submittedName>
        <fullName evidence="1">Uncharacterized protein</fullName>
    </submittedName>
</protein>
<dbReference type="AlphaFoldDB" id="A0A3M7Q1Y1"/>
<evidence type="ECO:0000313" key="2">
    <source>
        <dbReference type="Proteomes" id="UP000276133"/>
    </source>
</evidence>
<reference evidence="1 2" key="1">
    <citation type="journal article" date="2018" name="Sci. Rep.">
        <title>Genomic signatures of local adaptation to the degree of environmental predictability in rotifers.</title>
        <authorList>
            <person name="Franch-Gras L."/>
            <person name="Hahn C."/>
            <person name="Garcia-Roger E.M."/>
            <person name="Carmona M.J."/>
            <person name="Serra M."/>
            <person name="Gomez A."/>
        </authorList>
    </citation>
    <scope>NUCLEOTIDE SEQUENCE [LARGE SCALE GENOMIC DNA]</scope>
    <source>
        <strain evidence="1">HYR1</strain>
    </source>
</reference>
<dbReference type="EMBL" id="REGN01007724">
    <property type="protein sequence ID" value="RNA05440.1"/>
    <property type="molecule type" value="Genomic_DNA"/>
</dbReference>